<gene>
    <name evidence="2" type="ORF">UT64_C0026G0017</name>
</gene>
<name>A0A0G0SDA0_9BACT</name>
<dbReference type="EMBL" id="LBXO01000026">
    <property type="protein sequence ID" value="KKR32675.1"/>
    <property type="molecule type" value="Genomic_DNA"/>
</dbReference>
<comment type="caution">
    <text evidence="2">The sequence shown here is derived from an EMBL/GenBank/DDBJ whole genome shotgun (WGS) entry which is preliminary data.</text>
</comment>
<accession>A0A0G0SDA0</accession>
<evidence type="ECO:0000259" key="1">
    <source>
        <dbReference type="Pfam" id="PF00535"/>
    </source>
</evidence>
<reference evidence="2 3" key="1">
    <citation type="journal article" date="2015" name="Nature">
        <title>rRNA introns, odd ribosomes, and small enigmatic genomes across a large radiation of phyla.</title>
        <authorList>
            <person name="Brown C.T."/>
            <person name="Hug L.A."/>
            <person name="Thomas B.C."/>
            <person name="Sharon I."/>
            <person name="Castelle C.J."/>
            <person name="Singh A."/>
            <person name="Wilkins M.J."/>
            <person name="Williams K.H."/>
            <person name="Banfield J.F."/>
        </authorList>
    </citation>
    <scope>NUCLEOTIDE SEQUENCE [LARGE SCALE GENOMIC DNA]</scope>
</reference>
<protein>
    <submittedName>
        <fullName evidence="2">Glycosyltransferase</fullName>
    </submittedName>
</protein>
<dbReference type="InterPro" id="IPR001173">
    <property type="entry name" value="Glyco_trans_2-like"/>
</dbReference>
<dbReference type="Proteomes" id="UP000034137">
    <property type="component" value="Unassembled WGS sequence"/>
</dbReference>
<dbReference type="CDD" id="cd04186">
    <property type="entry name" value="GT_2_like_c"/>
    <property type="match status" value="1"/>
</dbReference>
<dbReference type="GO" id="GO:0016740">
    <property type="term" value="F:transferase activity"/>
    <property type="evidence" value="ECO:0007669"/>
    <property type="project" value="UniProtKB-KW"/>
</dbReference>
<dbReference type="PANTHER" id="PTHR43179">
    <property type="entry name" value="RHAMNOSYLTRANSFERASE WBBL"/>
    <property type="match status" value="1"/>
</dbReference>
<dbReference type="Gene3D" id="3.90.550.10">
    <property type="entry name" value="Spore Coat Polysaccharide Biosynthesis Protein SpsA, Chain A"/>
    <property type="match status" value="1"/>
</dbReference>
<dbReference type="Pfam" id="PF00535">
    <property type="entry name" value="Glycos_transf_2"/>
    <property type="match status" value="1"/>
</dbReference>
<dbReference type="AlphaFoldDB" id="A0A0G0SDA0"/>
<feature type="domain" description="Glycosyltransferase 2-like" evidence="1">
    <location>
        <begin position="4"/>
        <end position="125"/>
    </location>
</feature>
<dbReference type="PANTHER" id="PTHR43179:SF7">
    <property type="entry name" value="RHAMNOSYLTRANSFERASE WBBL"/>
    <property type="match status" value="1"/>
</dbReference>
<evidence type="ECO:0000313" key="2">
    <source>
        <dbReference type="EMBL" id="KKR32675.1"/>
    </source>
</evidence>
<dbReference type="SUPFAM" id="SSF53448">
    <property type="entry name" value="Nucleotide-diphospho-sugar transferases"/>
    <property type="match status" value="1"/>
</dbReference>
<organism evidence="2 3">
    <name type="scientific">Candidatus Falkowbacteria bacterium GW2011_GWF2_39_8</name>
    <dbReference type="NCBI Taxonomy" id="1618642"/>
    <lineage>
        <taxon>Bacteria</taxon>
        <taxon>Candidatus Falkowiibacteriota</taxon>
    </lineage>
</organism>
<proteinExistence type="predicted"/>
<evidence type="ECO:0000313" key="3">
    <source>
        <dbReference type="Proteomes" id="UP000034137"/>
    </source>
</evidence>
<dbReference type="InterPro" id="IPR029044">
    <property type="entry name" value="Nucleotide-diphossugar_trans"/>
</dbReference>
<sequence>MDISIIIVNYNSKIKTFHCLDSIYKADLNGIEYEIIVVDNDSREKINQEIKTRYSEVIFIQNNKNSGMGAGNNLGIVQATGKNILVLNPDTEVTAPAIRTMLDYLHANLDVGLVGPKLLRSDRTVQESCYRFPKIFIPIIRRTFLAKFAKNYVDDYLLKNIDLTKSQTVDWIQGSCLLIKKEVIDKVGMFDERFFMYLEDTDLCKRISLAGWKVVYLPTAEVFHLHERASAKKHWFLAPFLNKLSRIHIISWGKYFIKWKFK</sequence>
<keyword evidence="2" id="KW-0808">Transferase</keyword>